<dbReference type="EMBL" id="JAUEPO010000003">
    <property type="protein sequence ID" value="KAK3327159.1"/>
    <property type="molecule type" value="Genomic_DNA"/>
</dbReference>
<feature type="region of interest" description="Disordered" evidence="1">
    <location>
        <begin position="1"/>
        <end position="58"/>
    </location>
</feature>
<dbReference type="AlphaFoldDB" id="A0AAE0ILI9"/>
<dbReference type="InterPro" id="IPR012340">
    <property type="entry name" value="NA-bd_OB-fold"/>
</dbReference>
<reference evidence="2" key="2">
    <citation type="submission" date="2023-06" db="EMBL/GenBank/DDBJ databases">
        <authorList>
            <consortium name="Lawrence Berkeley National Laboratory"/>
            <person name="Haridas S."/>
            <person name="Hensen N."/>
            <person name="Bonometti L."/>
            <person name="Westerberg I."/>
            <person name="Brannstrom I.O."/>
            <person name="Guillou S."/>
            <person name="Cros-Aarteil S."/>
            <person name="Calhoun S."/>
            <person name="Kuo A."/>
            <person name="Mondo S."/>
            <person name="Pangilinan J."/>
            <person name="Riley R."/>
            <person name="Labutti K."/>
            <person name="Andreopoulos B."/>
            <person name="Lipzen A."/>
            <person name="Chen C."/>
            <person name="Yanf M."/>
            <person name="Daum C."/>
            <person name="Ng V."/>
            <person name="Clum A."/>
            <person name="Steindorff A."/>
            <person name="Ohm R."/>
            <person name="Martin F."/>
            <person name="Silar P."/>
            <person name="Natvig D."/>
            <person name="Lalanne C."/>
            <person name="Gautier V."/>
            <person name="Ament-Velasquez S.L."/>
            <person name="Kruys A."/>
            <person name="Hutchinson M.I."/>
            <person name="Powell A.J."/>
            <person name="Barry K."/>
            <person name="Miller A.N."/>
            <person name="Grigoriev I.V."/>
            <person name="Debuchy R."/>
            <person name="Gladieux P."/>
            <person name="Thoren M.H."/>
            <person name="Johannesson H."/>
        </authorList>
    </citation>
    <scope>NUCLEOTIDE SEQUENCE</scope>
    <source>
        <strain evidence="2">SMH4131-1</strain>
    </source>
</reference>
<dbReference type="PANTHER" id="PTHR21166">
    <property type="entry name" value="CELL DIVISION CONTROL PROTEIN 24 OB DOMAIN-CONTAINING PROTEIN-RELATED"/>
    <property type="match status" value="1"/>
</dbReference>
<protein>
    <submittedName>
        <fullName evidence="2">Uncharacterized protein</fullName>
    </submittedName>
</protein>
<accession>A0AAE0ILI9</accession>
<dbReference type="InterPro" id="IPR052469">
    <property type="entry name" value="MEIOB"/>
</dbReference>
<evidence type="ECO:0000256" key="1">
    <source>
        <dbReference type="SAM" id="MobiDB-lite"/>
    </source>
</evidence>
<feature type="region of interest" description="Disordered" evidence="1">
    <location>
        <begin position="474"/>
        <end position="494"/>
    </location>
</feature>
<name>A0AAE0ILI9_9PEZI</name>
<dbReference type="GO" id="GO:0000712">
    <property type="term" value="P:resolution of meiotic recombination intermediates"/>
    <property type="evidence" value="ECO:0007669"/>
    <property type="project" value="TreeGrafter"/>
</dbReference>
<evidence type="ECO:0000313" key="2">
    <source>
        <dbReference type="EMBL" id="KAK3327159.1"/>
    </source>
</evidence>
<dbReference type="Proteomes" id="UP001286456">
    <property type="component" value="Unassembled WGS sequence"/>
</dbReference>
<dbReference type="Gene3D" id="2.40.50.140">
    <property type="entry name" value="Nucleic acid-binding proteins"/>
    <property type="match status" value="1"/>
</dbReference>
<feature type="compositionally biased region" description="Polar residues" evidence="1">
    <location>
        <begin position="1"/>
        <end position="14"/>
    </location>
</feature>
<dbReference type="PANTHER" id="PTHR21166:SF2">
    <property type="entry name" value="CELL DIVISION CONTROL PROTEIN 24 OB DOMAIN-CONTAINING PROTEIN-RELATED"/>
    <property type="match status" value="1"/>
</dbReference>
<organism evidence="2 3">
    <name type="scientific">Cercophora scortea</name>
    <dbReference type="NCBI Taxonomy" id="314031"/>
    <lineage>
        <taxon>Eukaryota</taxon>
        <taxon>Fungi</taxon>
        <taxon>Dikarya</taxon>
        <taxon>Ascomycota</taxon>
        <taxon>Pezizomycotina</taxon>
        <taxon>Sordariomycetes</taxon>
        <taxon>Sordariomycetidae</taxon>
        <taxon>Sordariales</taxon>
        <taxon>Lasiosphaeriaceae</taxon>
        <taxon>Cercophora</taxon>
    </lineage>
</organism>
<keyword evidence="3" id="KW-1185">Reference proteome</keyword>
<sequence length="538" mass="59113">MPSSSIQSFYQKETSSSPPRPPHMAPRPYRPDAPRLSDGYAPAEAGAARRPLTQTWKPQGTYEEKSIGGLQLGPTKVRFIGRIVNFTSAKDGRPKLSLLPQGFHFLVVKDNTGAVAIKLLATDNDNERLQLGRLVTIWTTFVSEYSSATSSASAVRFSFVSMIVTVHPSSTSASCIKFHQEPPGSRDLSLCRLPLDYVPGSKSSSSMPGLMSLKAYMATGYDSISEARVLVCVSSVGPRKSFKSDKIQGNFNVVEVLVFDETADCIMKLWEDKVHSAKAWIPNKTTLLITSPSFSPPTRKAAKGELGIGISTMVEVDPAFPDADWLRRFAANRMKQESVYIPFPTGIWDVEEAINGSGGALFTLADIDDLVRGDAKAIFTGKLNLMVFTVRIVEQHRQQRLCCFECCGQPLYSNKPRATCWNCRNERTLSLNPRIIGSLADETGSIAAGKLMWSDEAWSELFYGSDSSNPGGKGEMNIDAVDLGSSDHPDSTRSWRGLTELETESLKDVEDMLQYARFTLTFGWSPAVGRLCVLGVEW</sequence>
<comment type="caution">
    <text evidence="2">The sequence shown here is derived from an EMBL/GenBank/DDBJ whole genome shotgun (WGS) entry which is preliminary data.</text>
</comment>
<gene>
    <name evidence="2" type="ORF">B0T19DRAFT_441177</name>
</gene>
<dbReference type="SUPFAM" id="SSF50249">
    <property type="entry name" value="Nucleic acid-binding proteins"/>
    <property type="match status" value="1"/>
</dbReference>
<dbReference type="GO" id="GO:0003697">
    <property type="term" value="F:single-stranded DNA binding"/>
    <property type="evidence" value="ECO:0007669"/>
    <property type="project" value="TreeGrafter"/>
</dbReference>
<proteinExistence type="predicted"/>
<dbReference type="GO" id="GO:0008310">
    <property type="term" value="F:single-stranded DNA 3'-5' DNA exonuclease activity"/>
    <property type="evidence" value="ECO:0007669"/>
    <property type="project" value="TreeGrafter"/>
</dbReference>
<evidence type="ECO:0000313" key="3">
    <source>
        <dbReference type="Proteomes" id="UP001286456"/>
    </source>
</evidence>
<reference evidence="2" key="1">
    <citation type="journal article" date="2023" name="Mol. Phylogenet. Evol.">
        <title>Genome-scale phylogeny and comparative genomics of the fungal order Sordariales.</title>
        <authorList>
            <person name="Hensen N."/>
            <person name="Bonometti L."/>
            <person name="Westerberg I."/>
            <person name="Brannstrom I.O."/>
            <person name="Guillou S."/>
            <person name="Cros-Aarteil S."/>
            <person name="Calhoun S."/>
            <person name="Haridas S."/>
            <person name="Kuo A."/>
            <person name="Mondo S."/>
            <person name="Pangilinan J."/>
            <person name="Riley R."/>
            <person name="LaButti K."/>
            <person name="Andreopoulos B."/>
            <person name="Lipzen A."/>
            <person name="Chen C."/>
            <person name="Yan M."/>
            <person name="Daum C."/>
            <person name="Ng V."/>
            <person name="Clum A."/>
            <person name="Steindorff A."/>
            <person name="Ohm R.A."/>
            <person name="Martin F."/>
            <person name="Silar P."/>
            <person name="Natvig D.O."/>
            <person name="Lalanne C."/>
            <person name="Gautier V."/>
            <person name="Ament-Velasquez S.L."/>
            <person name="Kruys A."/>
            <person name="Hutchinson M.I."/>
            <person name="Powell A.J."/>
            <person name="Barry K."/>
            <person name="Miller A.N."/>
            <person name="Grigoriev I.V."/>
            <person name="Debuchy R."/>
            <person name="Gladieux P."/>
            <person name="Hiltunen Thoren M."/>
            <person name="Johannesson H."/>
        </authorList>
    </citation>
    <scope>NUCLEOTIDE SEQUENCE</scope>
    <source>
        <strain evidence="2">SMH4131-1</strain>
    </source>
</reference>